<evidence type="ECO:0000313" key="1">
    <source>
        <dbReference type="EMBL" id="KAA1038445.1"/>
    </source>
</evidence>
<gene>
    <name evidence="1" type="ORF">ERX35_008855</name>
</gene>
<reference evidence="1 2" key="1">
    <citation type="submission" date="2019-09" db="EMBL/GenBank/DDBJ databases">
        <authorList>
            <person name="Mazhar S."/>
            <person name="Altermann E."/>
            <person name="Hill C."/>
            <person name="Mcauliffe O."/>
        </authorList>
    </citation>
    <scope>NUCLEOTIDE SEQUENCE [LARGE SCALE GENOMIC DNA]</scope>
    <source>
        <strain evidence="1 2">ATCC 51831</strain>
    </source>
</reference>
<dbReference type="Proteomes" id="UP000295735">
    <property type="component" value="Unassembled WGS sequence"/>
</dbReference>
<evidence type="ECO:0008006" key="3">
    <source>
        <dbReference type="Google" id="ProtNLM"/>
    </source>
</evidence>
<keyword evidence="2" id="KW-1185">Reference proteome</keyword>
<accession>A0ABQ6R7J9</accession>
<protein>
    <recommendedName>
        <fullName evidence="3">DUF1642 domain-containing protein</fullName>
    </recommendedName>
</protein>
<dbReference type="RefSeq" id="WP_149459540.1">
    <property type="nucleotide sequence ID" value="NZ_SCWC02000006.1"/>
</dbReference>
<organism evidence="1 2">
    <name type="scientific">Macrococcus equipercicus</name>
    <dbReference type="NCBI Taxonomy" id="69967"/>
    <lineage>
        <taxon>Bacteria</taxon>
        <taxon>Bacillati</taxon>
        <taxon>Bacillota</taxon>
        <taxon>Bacilli</taxon>
        <taxon>Bacillales</taxon>
        <taxon>Staphylococcaceae</taxon>
        <taxon>Macrococcus</taxon>
    </lineage>
</organism>
<sequence>MKRNDYIKTINKIRNELSLIEKSINSEPDFLEGFALYDENKENIIDTKITLQYLEELADGNQSTKATSIYMNLDTFEKLDSLSSYIEATTSPNTTYNPDYLSEIEKNNFRDLTKSFKTKFITLAIEEALLKWEYEGNKNPKVQKLRYLGNKSKNEFYRSYLWEENGHYYGVTLDKRSFEREFLTTNPQNLNPEKIVGIKKISIGVPLYKIEEWFEEKKRLAEI</sequence>
<comment type="caution">
    <text evidence="1">The sequence shown here is derived from an EMBL/GenBank/DDBJ whole genome shotgun (WGS) entry which is preliminary data.</text>
</comment>
<proteinExistence type="predicted"/>
<dbReference type="EMBL" id="SCWC02000006">
    <property type="protein sequence ID" value="KAA1038445.1"/>
    <property type="molecule type" value="Genomic_DNA"/>
</dbReference>
<name>A0ABQ6R7J9_9STAP</name>
<evidence type="ECO:0000313" key="2">
    <source>
        <dbReference type="Proteomes" id="UP000295735"/>
    </source>
</evidence>